<organism evidence="1 2">
    <name type="scientific">Escherichia phage ESCO13</name>
    <dbReference type="NCBI Taxonomy" id="1881104"/>
    <lineage>
        <taxon>Viruses</taxon>
        <taxon>Duplodnaviria</taxon>
        <taxon>Heunggongvirae</taxon>
        <taxon>Uroviricota</taxon>
        <taxon>Caudoviricetes</taxon>
        <taxon>Stephanstirmvirinae</taxon>
        <taxon>Phapecoctavirus</taxon>
        <taxon>Phapecoctavirus ESCO13</taxon>
    </lineage>
</organism>
<evidence type="ECO:0000313" key="1">
    <source>
        <dbReference type="EMBL" id="AOQ27154.1"/>
    </source>
</evidence>
<sequence length="94" mass="11045">MKITKSLTNYAARRGLCLTVENLGKEDFLCFWELENDCEWMFSYSICEDQNGCLLTWRGNIYLPEEIKEELPGTIMTERQLKEVINFVGQNIKK</sequence>
<protein>
    <submittedName>
        <fullName evidence="1">Uncharacterized protein</fullName>
    </submittedName>
</protein>
<accession>A0A1D7XF78</accession>
<dbReference type="Proteomes" id="UP000225358">
    <property type="component" value="Segment"/>
</dbReference>
<gene>
    <name evidence="1" type="ORF">ESCO13_00007</name>
</gene>
<reference evidence="1" key="1">
    <citation type="submission" date="2017-02" db="EMBL/GenBank/DDBJ databases">
        <title>Complete genome sequence of two Escherichia coli phages, vB_EcoM_ ESCO5 and vB_EcoM_ESCO13, which are related to phAPEC8.</title>
        <authorList>
            <person name="Trotereau A."/>
            <person name="Gonnet M."/>
            <person name="Viardot A."/>
            <person name="Lalmanach A.-C."/>
            <person name="Guabiraba R."/>
            <person name="Chanteloup N."/>
            <person name="Schouler C."/>
        </authorList>
    </citation>
    <scope>NUCLEOTIDE SEQUENCE [LARGE SCALE GENOMIC DNA]</scope>
</reference>
<name>A0A1D7XF78_9CAUD</name>
<evidence type="ECO:0000313" key="2">
    <source>
        <dbReference type="Proteomes" id="UP000225358"/>
    </source>
</evidence>
<proteinExistence type="predicted"/>
<keyword evidence="2" id="KW-1185">Reference proteome</keyword>
<dbReference type="EMBL" id="KX552041">
    <property type="protein sequence ID" value="AOQ27154.1"/>
    <property type="molecule type" value="Genomic_DNA"/>
</dbReference>